<keyword evidence="5" id="KW-1185">Reference proteome</keyword>
<dbReference type="Proteomes" id="UP000593564">
    <property type="component" value="Unassembled WGS sequence"/>
</dbReference>
<feature type="compositionally biased region" description="Basic residues" evidence="2">
    <location>
        <begin position="39"/>
        <end position="48"/>
    </location>
</feature>
<evidence type="ECO:0000256" key="3">
    <source>
        <dbReference type="SAM" id="Phobius"/>
    </source>
</evidence>
<feature type="region of interest" description="Disordered" evidence="2">
    <location>
        <begin position="39"/>
        <end position="78"/>
    </location>
</feature>
<keyword evidence="3" id="KW-0812">Transmembrane</keyword>
<evidence type="ECO:0000256" key="1">
    <source>
        <dbReference type="ARBA" id="ARBA00044504"/>
    </source>
</evidence>
<evidence type="ECO:0000313" key="4">
    <source>
        <dbReference type="EMBL" id="KAF5957374.1"/>
    </source>
</evidence>
<dbReference type="EMBL" id="JACBKZ010000002">
    <property type="protein sequence ID" value="KAF5957374.1"/>
    <property type="molecule type" value="Genomic_DNA"/>
</dbReference>
<keyword evidence="3" id="KW-0472">Membrane</keyword>
<evidence type="ECO:0000256" key="2">
    <source>
        <dbReference type="SAM" id="MobiDB-lite"/>
    </source>
</evidence>
<protein>
    <submittedName>
        <fullName evidence="4">Uncharacterized protein</fullName>
    </submittedName>
</protein>
<dbReference type="InterPro" id="IPR036259">
    <property type="entry name" value="MFS_trans_sf"/>
</dbReference>
<evidence type="ECO:0000313" key="5">
    <source>
        <dbReference type="Proteomes" id="UP000593564"/>
    </source>
</evidence>
<accession>A0A7J7HZ17</accession>
<name>A0A7J7HZ17_CAMSI</name>
<proteinExistence type="inferred from homology"/>
<comment type="caution">
    <text evidence="4">The sequence shown here is derived from an EMBL/GenBank/DDBJ whole genome shotgun (WGS) entry which is preliminary data.</text>
</comment>
<gene>
    <name evidence="4" type="ORF">HYC85_004599</name>
</gene>
<keyword evidence="3" id="KW-1133">Transmembrane helix</keyword>
<comment type="similarity">
    <text evidence="1">Belongs to the major facilitator superfamily. Phosphate:H(+) symporter (TC 2.A.1.9) family.</text>
</comment>
<sequence length="195" mass="22231">MNQNARIELGMRKLEHPRGGMNTPNNVSNILVKNYHSNSRKNAKKATRLRPMTTHRCQPSPINIGHGGSSPHRDQAPPRGVIGRSYKLSYGRGSPKGVLVGPTILSRGVRRGFYLHWAARFFSKGVSQRYEDNEHKTVLEHTFTGEDYNFYWLLAILSVLNLFLCLIGAKWYVYKEKRLVEEGLELEKIEPSCHA</sequence>
<feature type="transmembrane region" description="Helical" evidence="3">
    <location>
        <begin position="150"/>
        <end position="169"/>
    </location>
</feature>
<organism evidence="4 5">
    <name type="scientific">Camellia sinensis</name>
    <name type="common">Tea plant</name>
    <name type="synonym">Thea sinensis</name>
    <dbReference type="NCBI Taxonomy" id="4442"/>
    <lineage>
        <taxon>Eukaryota</taxon>
        <taxon>Viridiplantae</taxon>
        <taxon>Streptophyta</taxon>
        <taxon>Embryophyta</taxon>
        <taxon>Tracheophyta</taxon>
        <taxon>Spermatophyta</taxon>
        <taxon>Magnoliopsida</taxon>
        <taxon>eudicotyledons</taxon>
        <taxon>Gunneridae</taxon>
        <taxon>Pentapetalae</taxon>
        <taxon>asterids</taxon>
        <taxon>Ericales</taxon>
        <taxon>Theaceae</taxon>
        <taxon>Camellia</taxon>
    </lineage>
</organism>
<reference evidence="5" key="1">
    <citation type="journal article" date="2020" name="Nat. Commun.">
        <title>Genome assembly of wild tea tree DASZ reveals pedigree and selection history of tea varieties.</title>
        <authorList>
            <person name="Zhang W."/>
            <person name="Zhang Y."/>
            <person name="Qiu H."/>
            <person name="Guo Y."/>
            <person name="Wan H."/>
            <person name="Zhang X."/>
            <person name="Scossa F."/>
            <person name="Alseekh S."/>
            <person name="Zhang Q."/>
            <person name="Wang P."/>
            <person name="Xu L."/>
            <person name="Schmidt M.H."/>
            <person name="Jia X."/>
            <person name="Li D."/>
            <person name="Zhu A."/>
            <person name="Guo F."/>
            <person name="Chen W."/>
            <person name="Ni D."/>
            <person name="Usadel B."/>
            <person name="Fernie A.R."/>
            <person name="Wen W."/>
        </authorList>
    </citation>
    <scope>NUCLEOTIDE SEQUENCE [LARGE SCALE GENOMIC DNA]</scope>
    <source>
        <strain evidence="5">cv. G240</strain>
    </source>
</reference>
<reference evidence="4 5" key="2">
    <citation type="submission" date="2020-07" db="EMBL/GenBank/DDBJ databases">
        <title>Genome assembly of wild tea tree DASZ reveals pedigree and selection history of tea varieties.</title>
        <authorList>
            <person name="Zhang W."/>
        </authorList>
    </citation>
    <scope>NUCLEOTIDE SEQUENCE [LARGE SCALE GENOMIC DNA]</scope>
    <source>
        <strain evidence="5">cv. G240</strain>
        <tissue evidence="4">Leaf</tissue>
    </source>
</reference>
<dbReference type="Gene3D" id="1.20.1250.20">
    <property type="entry name" value="MFS general substrate transporter like domains"/>
    <property type="match status" value="1"/>
</dbReference>
<dbReference type="AlphaFoldDB" id="A0A7J7HZ17"/>